<dbReference type="InterPro" id="IPR036724">
    <property type="entry name" value="Cobalamin-bd_sf"/>
</dbReference>
<dbReference type="GO" id="GO:0031419">
    <property type="term" value="F:cobalamin binding"/>
    <property type="evidence" value="ECO:0007669"/>
    <property type="project" value="InterPro"/>
</dbReference>
<feature type="domain" description="B12-binding" evidence="4">
    <location>
        <begin position="91"/>
        <end position="218"/>
    </location>
</feature>
<dbReference type="EMBL" id="CP017634">
    <property type="protein sequence ID" value="ATW24629.1"/>
    <property type="molecule type" value="Genomic_DNA"/>
</dbReference>
<dbReference type="FunFam" id="3.40.50.280:FF:000003">
    <property type="entry name" value="Dimethylamine methyltransferase corrinoid protein"/>
    <property type="match status" value="1"/>
</dbReference>
<evidence type="ECO:0000313" key="7">
    <source>
        <dbReference type="Proteomes" id="UP000323521"/>
    </source>
</evidence>
<dbReference type="OrthoDB" id="9783599at2"/>
<dbReference type="PROSITE" id="PS51332">
    <property type="entry name" value="B12_BINDING"/>
    <property type="match status" value="1"/>
</dbReference>
<evidence type="ECO:0000256" key="2">
    <source>
        <dbReference type="ARBA" id="ARBA00022723"/>
    </source>
</evidence>
<keyword evidence="7" id="KW-1185">Reference proteome</keyword>
<dbReference type="Gene3D" id="3.40.50.280">
    <property type="entry name" value="Cobalamin-binding domain"/>
    <property type="match status" value="1"/>
</dbReference>
<dbReference type="InterPro" id="IPR003759">
    <property type="entry name" value="Cbl-bd_cap"/>
</dbReference>
<evidence type="ECO:0000256" key="1">
    <source>
        <dbReference type="ARBA" id="ARBA00010854"/>
    </source>
</evidence>
<name>A0A3G1KQ81_FORW1</name>
<dbReference type="InterPro" id="IPR036594">
    <property type="entry name" value="Meth_synthase_dom"/>
</dbReference>
<dbReference type="AlphaFoldDB" id="A0A3G1KQ81"/>
<keyword evidence="2" id="KW-0479">Metal-binding</keyword>
<comment type="similarity">
    <text evidence="1">Belongs to the methylamine corrinoid protein family.</text>
</comment>
<dbReference type="Pfam" id="PF02607">
    <property type="entry name" value="B12-binding_2"/>
    <property type="match status" value="1"/>
</dbReference>
<reference evidence="6 7" key="1">
    <citation type="submission" date="2016-10" db="EMBL/GenBank/DDBJ databases">
        <title>Complete Genome Sequence of Peptococcaceae strain DCMF.</title>
        <authorList>
            <person name="Edwards R.J."/>
            <person name="Holland S.I."/>
            <person name="Deshpande N.P."/>
            <person name="Wong Y.K."/>
            <person name="Ertan H."/>
            <person name="Manefield M."/>
            <person name="Russell T.L."/>
            <person name="Lee M.J."/>
        </authorList>
    </citation>
    <scope>NUCLEOTIDE SEQUENCE [LARGE SCALE GENOMIC DNA]</scope>
    <source>
        <strain evidence="6 7">DCMF</strain>
    </source>
</reference>
<protein>
    <recommendedName>
        <fullName evidence="8">Cobalamin-binding protein</fullName>
    </recommendedName>
</protein>
<dbReference type="PANTHER" id="PTHR45833:SF1">
    <property type="entry name" value="METHIONINE SYNTHASE"/>
    <property type="match status" value="1"/>
</dbReference>
<dbReference type="KEGG" id="fwa:DCMF_07390"/>
<dbReference type="GO" id="GO:0046872">
    <property type="term" value="F:metal ion binding"/>
    <property type="evidence" value="ECO:0007669"/>
    <property type="project" value="UniProtKB-KW"/>
</dbReference>
<accession>A0A3G1KQ81</accession>
<dbReference type="Gene3D" id="1.10.1240.10">
    <property type="entry name" value="Methionine synthase domain"/>
    <property type="match status" value="1"/>
</dbReference>
<dbReference type="SMART" id="SM01018">
    <property type="entry name" value="B12-binding_2"/>
    <property type="match status" value="1"/>
</dbReference>
<keyword evidence="3" id="KW-0170">Cobalt</keyword>
<dbReference type="GO" id="GO:0005829">
    <property type="term" value="C:cytosol"/>
    <property type="evidence" value="ECO:0007669"/>
    <property type="project" value="TreeGrafter"/>
</dbReference>
<dbReference type="RefSeq" id="WP_148133840.1">
    <property type="nucleotide sequence ID" value="NZ_CP017634.1"/>
</dbReference>
<proteinExistence type="inferred from homology"/>
<dbReference type="GO" id="GO:0008705">
    <property type="term" value="F:methionine synthase activity"/>
    <property type="evidence" value="ECO:0007669"/>
    <property type="project" value="TreeGrafter"/>
</dbReference>
<dbReference type="SUPFAM" id="SSF52242">
    <property type="entry name" value="Cobalamin (vitamin B12)-binding domain"/>
    <property type="match status" value="1"/>
</dbReference>
<evidence type="ECO:0000313" key="6">
    <source>
        <dbReference type="EMBL" id="ATW24629.1"/>
    </source>
</evidence>
<organism evidence="6 7">
    <name type="scientific">Formimonas warabiya</name>
    <dbReference type="NCBI Taxonomy" id="1761012"/>
    <lineage>
        <taxon>Bacteria</taxon>
        <taxon>Bacillati</taxon>
        <taxon>Bacillota</taxon>
        <taxon>Clostridia</taxon>
        <taxon>Eubacteriales</taxon>
        <taxon>Peptococcaceae</taxon>
        <taxon>Candidatus Formimonas</taxon>
    </lineage>
</organism>
<dbReference type="GO" id="GO:0046653">
    <property type="term" value="P:tetrahydrofolate metabolic process"/>
    <property type="evidence" value="ECO:0007669"/>
    <property type="project" value="TreeGrafter"/>
</dbReference>
<dbReference type="SUPFAM" id="SSF47644">
    <property type="entry name" value="Methionine synthase domain"/>
    <property type="match status" value="1"/>
</dbReference>
<dbReference type="Proteomes" id="UP000323521">
    <property type="component" value="Chromosome"/>
</dbReference>
<feature type="domain" description="B12-binding N-terminal" evidence="5">
    <location>
        <begin position="1"/>
        <end position="91"/>
    </location>
</feature>
<dbReference type="CDD" id="cd02070">
    <property type="entry name" value="corrinoid_protein_B12-BD"/>
    <property type="match status" value="1"/>
</dbReference>
<dbReference type="PROSITE" id="PS51337">
    <property type="entry name" value="B12_BINDING_NTER"/>
    <property type="match status" value="1"/>
</dbReference>
<dbReference type="PANTHER" id="PTHR45833">
    <property type="entry name" value="METHIONINE SYNTHASE"/>
    <property type="match status" value="1"/>
</dbReference>
<dbReference type="GO" id="GO:0050667">
    <property type="term" value="P:homocysteine metabolic process"/>
    <property type="evidence" value="ECO:0007669"/>
    <property type="project" value="TreeGrafter"/>
</dbReference>
<dbReference type="Pfam" id="PF02310">
    <property type="entry name" value="B12-binding"/>
    <property type="match status" value="1"/>
</dbReference>
<dbReference type="InterPro" id="IPR006158">
    <property type="entry name" value="Cobalamin-bd"/>
</dbReference>
<evidence type="ECO:0008006" key="8">
    <source>
        <dbReference type="Google" id="ProtNLM"/>
    </source>
</evidence>
<sequence length="227" mass="23887">MGNEQMLEKVAQAIVDGDIEAVKSLGQTCLDLGIAPADIVQKGGGAGLEIVGQKFEELELFLPDLIASADAMQALTSLVMPDTGSISQEMAGKVVFGTVAGDLHDIGKNLSINQLQLNGFKVKDLGVDVKVNRFVEEAEELGAQVIAMSALMSTSAYYQKDLIEYLKTKKLRGKYYVIVGGGPVTAEWAAEIGADGYGRTAVSCVKLCKELIASGSTPGSCAPRVAE</sequence>
<gene>
    <name evidence="6" type="ORF">DCMF_07390</name>
</gene>
<evidence type="ECO:0000256" key="3">
    <source>
        <dbReference type="ARBA" id="ARBA00023285"/>
    </source>
</evidence>
<dbReference type="InterPro" id="IPR050554">
    <property type="entry name" value="Met_Synthase/Corrinoid"/>
</dbReference>
<evidence type="ECO:0000259" key="5">
    <source>
        <dbReference type="PROSITE" id="PS51337"/>
    </source>
</evidence>
<evidence type="ECO:0000259" key="4">
    <source>
        <dbReference type="PROSITE" id="PS51332"/>
    </source>
</evidence>